<organism evidence="1 2">
    <name type="scientific">Dactylosporangium cerinum</name>
    <dbReference type="NCBI Taxonomy" id="1434730"/>
    <lineage>
        <taxon>Bacteria</taxon>
        <taxon>Bacillati</taxon>
        <taxon>Actinomycetota</taxon>
        <taxon>Actinomycetes</taxon>
        <taxon>Micromonosporales</taxon>
        <taxon>Micromonosporaceae</taxon>
        <taxon>Dactylosporangium</taxon>
    </lineage>
</organism>
<keyword evidence="2" id="KW-1185">Reference proteome</keyword>
<evidence type="ECO:0000313" key="1">
    <source>
        <dbReference type="EMBL" id="MFC5005491.1"/>
    </source>
</evidence>
<dbReference type="Proteomes" id="UP001595912">
    <property type="component" value="Unassembled WGS sequence"/>
</dbReference>
<accession>A0ABV9WDX7</accession>
<sequence length="206" mass="22132">GEPFKQPLDSKPHRSWSTAVIPGLTFIDLRATVTRGRADSLSAAAPIGASAAAPGSVLFALMDETFAQRAQLVLQHPVTKAVSSYSDAELDALAFDPDEVTALVGLAPTRIYRWGGPDRLGRRANAWQYSMPVMDTMITDDVVTALLDRIDPCADGIAAACRAFGLQAGIRVLNDSPDRAARALVYYGPTTIQRLARLGVWIEHGE</sequence>
<evidence type="ECO:0000313" key="2">
    <source>
        <dbReference type="Proteomes" id="UP001595912"/>
    </source>
</evidence>
<dbReference type="InterPro" id="IPR025459">
    <property type="entry name" value="DUF4279"/>
</dbReference>
<comment type="caution">
    <text evidence="1">The sequence shown here is derived from an EMBL/GenBank/DDBJ whole genome shotgun (WGS) entry which is preliminary data.</text>
</comment>
<dbReference type="Pfam" id="PF14106">
    <property type="entry name" value="DUF4279"/>
    <property type="match status" value="1"/>
</dbReference>
<name>A0ABV9WDX7_9ACTN</name>
<feature type="non-terminal residue" evidence="1">
    <location>
        <position position="1"/>
    </location>
</feature>
<reference evidence="2" key="1">
    <citation type="journal article" date="2019" name="Int. J. Syst. Evol. Microbiol.">
        <title>The Global Catalogue of Microorganisms (GCM) 10K type strain sequencing project: providing services to taxonomists for standard genome sequencing and annotation.</title>
        <authorList>
            <consortium name="The Broad Institute Genomics Platform"/>
            <consortium name="The Broad Institute Genome Sequencing Center for Infectious Disease"/>
            <person name="Wu L."/>
            <person name="Ma J."/>
        </authorList>
    </citation>
    <scope>NUCLEOTIDE SEQUENCE [LARGE SCALE GENOMIC DNA]</scope>
    <source>
        <strain evidence="2">CGMCC 4.7152</strain>
    </source>
</reference>
<proteinExistence type="predicted"/>
<dbReference type="EMBL" id="JBHSIU010000081">
    <property type="protein sequence ID" value="MFC5005491.1"/>
    <property type="molecule type" value="Genomic_DNA"/>
</dbReference>
<dbReference type="RefSeq" id="WP_380126131.1">
    <property type="nucleotide sequence ID" value="NZ_JBHSIU010000081.1"/>
</dbReference>
<gene>
    <name evidence="1" type="ORF">ACFPIJ_47665</name>
</gene>
<protein>
    <submittedName>
        <fullName evidence="1">DUF4279 domain-containing protein</fullName>
    </submittedName>
</protein>